<evidence type="ECO:0000313" key="3">
    <source>
        <dbReference type="Proteomes" id="UP001595872"/>
    </source>
</evidence>
<dbReference type="PANTHER" id="PTHR48079">
    <property type="entry name" value="PROTEIN YEEZ"/>
    <property type="match status" value="1"/>
</dbReference>
<evidence type="ECO:0000313" key="2">
    <source>
        <dbReference type="EMBL" id="MFC4908284.1"/>
    </source>
</evidence>
<dbReference type="Pfam" id="PF01370">
    <property type="entry name" value="Epimerase"/>
    <property type="match status" value="1"/>
</dbReference>
<dbReference type="SUPFAM" id="SSF51735">
    <property type="entry name" value="NAD(P)-binding Rossmann-fold domains"/>
    <property type="match status" value="1"/>
</dbReference>
<keyword evidence="3" id="KW-1185">Reference proteome</keyword>
<dbReference type="EMBL" id="JBHSIT010000003">
    <property type="protein sequence ID" value="MFC4908284.1"/>
    <property type="molecule type" value="Genomic_DNA"/>
</dbReference>
<proteinExistence type="predicted"/>
<dbReference type="InterPro" id="IPR051783">
    <property type="entry name" value="NAD(P)-dependent_oxidoreduct"/>
</dbReference>
<dbReference type="PANTHER" id="PTHR48079:SF6">
    <property type="entry name" value="NAD(P)-BINDING DOMAIN-CONTAINING PROTEIN-RELATED"/>
    <property type="match status" value="1"/>
</dbReference>
<protein>
    <submittedName>
        <fullName evidence="2">NAD-dependent epimerase/dehydratase family protein</fullName>
    </submittedName>
</protein>
<dbReference type="InterPro" id="IPR001509">
    <property type="entry name" value="Epimerase_deHydtase"/>
</dbReference>
<dbReference type="InterPro" id="IPR036291">
    <property type="entry name" value="NAD(P)-bd_dom_sf"/>
</dbReference>
<dbReference type="Gene3D" id="3.40.50.720">
    <property type="entry name" value="NAD(P)-binding Rossmann-like Domain"/>
    <property type="match status" value="1"/>
</dbReference>
<name>A0ABV9TXI6_9ACTN</name>
<dbReference type="Proteomes" id="UP001595872">
    <property type="component" value="Unassembled WGS sequence"/>
</dbReference>
<gene>
    <name evidence="2" type="ORF">ACFPCY_13190</name>
</gene>
<feature type="domain" description="NAD-dependent epimerase/dehydratase" evidence="1">
    <location>
        <begin position="7"/>
        <end position="226"/>
    </location>
</feature>
<reference evidence="3" key="1">
    <citation type="journal article" date="2019" name="Int. J. Syst. Evol. Microbiol.">
        <title>The Global Catalogue of Microorganisms (GCM) 10K type strain sequencing project: providing services to taxonomists for standard genome sequencing and annotation.</title>
        <authorList>
            <consortium name="The Broad Institute Genomics Platform"/>
            <consortium name="The Broad Institute Genome Sequencing Center for Infectious Disease"/>
            <person name="Wu L."/>
            <person name="Ma J."/>
        </authorList>
    </citation>
    <scope>NUCLEOTIDE SEQUENCE [LARGE SCALE GENOMIC DNA]</scope>
    <source>
        <strain evidence="3">KLKA75</strain>
    </source>
</reference>
<sequence length="326" mass="35325">MGHEKLALVTGPGGCVGSAVAAALRADGWTVRGLVRRPSDPSLIDQRHVGDLTRPASLSGASRGARLVVHTAAMLSDWRPGPRIWQVNRDGTRALLEDALRCGVQRFVYLSTVDVFGFNGRTTISERSPRRCPASAYSRSKLAGENLAWSYLRRGLDVTVVYPTWVFGPGDRHLLPELAGNLRNGRLVHLDHGRAPLELTYSHNLAEAIVLAATTPSAGGEGYVVGDSYGLTTGRFFDLLAEHMGVPPVRRSLGYRTAMAAAALSETAAALRRRPTRPMLTRYAVQSIAAGTRYDLSRITALGYKPRTNIHEALRATLATWPPQSP</sequence>
<evidence type="ECO:0000259" key="1">
    <source>
        <dbReference type="Pfam" id="PF01370"/>
    </source>
</evidence>
<organism evidence="2 3">
    <name type="scientific">Actinomadura gamaensis</name>
    <dbReference type="NCBI Taxonomy" id="1763541"/>
    <lineage>
        <taxon>Bacteria</taxon>
        <taxon>Bacillati</taxon>
        <taxon>Actinomycetota</taxon>
        <taxon>Actinomycetes</taxon>
        <taxon>Streptosporangiales</taxon>
        <taxon>Thermomonosporaceae</taxon>
        <taxon>Actinomadura</taxon>
    </lineage>
</organism>
<accession>A0ABV9TXI6</accession>
<dbReference type="RefSeq" id="WP_378254750.1">
    <property type="nucleotide sequence ID" value="NZ_JBHSIT010000003.1"/>
</dbReference>
<comment type="caution">
    <text evidence="2">The sequence shown here is derived from an EMBL/GenBank/DDBJ whole genome shotgun (WGS) entry which is preliminary data.</text>
</comment>